<feature type="transmembrane region" description="Helical" evidence="1">
    <location>
        <begin position="126"/>
        <end position="144"/>
    </location>
</feature>
<protein>
    <submittedName>
        <fullName evidence="2">Uncharacterized protein</fullName>
    </submittedName>
</protein>
<gene>
    <name evidence="2" type="ORF">GCM10010191_21650</name>
</gene>
<keyword evidence="1" id="KW-1133">Transmembrane helix</keyword>
<evidence type="ECO:0000256" key="1">
    <source>
        <dbReference type="SAM" id="Phobius"/>
    </source>
</evidence>
<feature type="transmembrane region" description="Helical" evidence="1">
    <location>
        <begin position="193"/>
        <end position="213"/>
    </location>
</feature>
<keyword evidence="3" id="KW-1185">Reference proteome</keyword>
<comment type="caution">
    <text evidence="2">The sequence shown here is derived from an EMBL/GenBank/DDBJ whole genome shotgun (WGS) entry which is preliminary data.</text>
</comment>
<dbReference type="RefSeq" id="WP_344588601.1">
    <property type="nucleotide sequence ID" value="NZ_BAAARW010000008.1"/>
</dbReference>
<evidence type="ECO:0000313" key="3">
    <source>
        <dbReference type="Proteomes" id="UP001501231"/>
    </source>
</evidence>
<feature type="transmembrane region" description="Helical" evidence="1">
    <location>
        <begin position="83"/>
        <end position="105"/>
    </location>
</feature>
<reference evidence="2 3" key="1">
    <citation type="journal article" date="2019" name="Int. J. Syst. Evol. Microbiol.">
        <title>The Global Catalogue of Microorganisms (GCM) 10K type strain sequencing project: providing services to taxonomists for standard genome sequencing and annotation.</title>
        <authorList>
            <consortium name="The Broad Institute Genomics Platform"/>
            <consortium name="The Broad Institute Genome Sequencing Center for Infectious Disease"/>
            <person name="Wu L."/>
            <person name="Ma J."/>
        </authorList>
    </citation>
    <scope>NUCLEOTIDE SEQUENCE [LARGE SCALE GENOMIC DNA]</scope>
    <source>
        <strain evidence="2 3">JCM 3325</strain>
    </source>
</reference>
<name>A0ABN3ISZ6_9ACTN</name>
<organism evidence="2 3">
    <name type="scientific">Actinomadura vinacea</name>
    <dbReference type="NCBI Taxonomy" id="115336"/>
    <lineage>
        <taxon>Bacteria</taxon>
        <taxon>Bacillati</taxon>
        <taxon>Actinomycetota</taxon>
        <taxon>Actinomycetes</taxon>
        <taxon>Streptosporangiales</taxon>
        <taxon>Thermomonosporaceae</taxon>
        <taxon>Actinomadura</taxon>
    </lineage>
</organism>
<keyword evidence="1" id="KW-0472">Membrane</keyword>
<sequence length="222" mass="22550">MRYAAAAAAVLFGGTALAVATSGEGVLSGMYMVGMPGLLVALFVVPLRSAQPHSRRRIAGWAAAVAGGGLLLLAAAVPEGALLLVILAALYLLIGWPWVACAACVTAAAAARSALLPGPEAARRTWARLSWTWLLGAVATYGYGAGHLNDGMLDVKEKVCRFDSSGGQVGASGGQSLLPLSDTSCGTDTVPGIVNPLLAVLVGLLAVCVTGYVKARRTALHR</sequence>
<keyword evidence="1" id="KW-0812">Transmembrane</keyword>
<feature type="transmembrane region" description="Helical" evidence="1">
    <location>
        <begin position="28"/>
        <end position="46"/>
    </location>
</feature>
<dbReference type="Proteomes" id="UP001501231">
    <property type="component" value="Unassembled WGS sequence"/>
</dbReference>
<accession>A0ABN3ISZ6</accession>
<evidence type="ECO:0000313" key="2">
    <source>
        <dbReference type="EMBL" id="GAA2411981.1"/>
    </source>
</evidence>
<dbReference type="EMBL" id="BAAARW010000008">
    <property type="protein sequence ID" value="GAA2411981.1"/>
    <property type="molecule type" value="Genomic_DNA"/>
</dbReference>
<proteinExistence type="predicted"/>